<feature type="compositionally biased region" description="Basic and acidic residues" evidence="1">
    <location>
        <begin position="27"/>
        <end position="36"/>
    </location>
</feature>
<dbReference type="GO" id="GO:0005634">
    <property type="term" value="C:nucleus"/>
    <property type="evidence" value="ECO:0007669"/>
    <property type="project" value="InterPro"/>
</dbReference>
<feature type="domain" description="HD-ZIP protein N-terminal" evidence="2">
    <location>
        <begin position="5"/>
        <end position="31"/>
    </location>
</feature>
<keyword evidence="4" id="KW-1185">Reference proteome</keyword>
<reference evidence="3 4" key="1">
    <citation type="journal article" date="2023" name="Hortic Res">
        <title>Pangenome of water caltrop reveals structural variations and asymmetric subgenome divergence after allopolyploidization.</title>
        <authorList>
            <person name="Zhang X."/>
            <person name="Chen Y."/>
            <person name="Wang L."/>
            <person name="Yuan Y."/>
            <person name="Fang M."/>
            <person name="Shi L."/>
            <person name="Lu R."/>
            <person name="Comes H.P."/>
            <person name="Ma Y."/>
            <person name="Chen Y."/>
            <person name="Huang G."/>
            <person name="Zhou Y."/>
            <person name="Zheng Z."/>
            <person name="Qiu Y."/>
        </authorList>
    </citation>
    <scope>NUCLEOTIDE SEQUENCE [LARGE SCALE GENOMIC DNA]</scope>
    <source>
        <strain evidence="3">F231</strain>
    </source>
</reference>
<evidence type="ECO:0000259" key="2">
    <source>
        <dbReference type="Pfam" id="PF04618"/>
    </source>
</evidence>
<name>A0AAN7M6Z6_TRANT</name>
<proteinExistence type="predicted"/>
<feature type="region of interest" description="Disordered" evidence="1">
    <location>
        <begin position="1"/>
        <end position="91"/>
    </location>
</feature>
<dbReference type="Proteomes" id="UP001346149">
    <property type="component" value="Unassembled WGS sequence"/>
</dbReference>
<sequence length="91" mass="10179">MMPPTTDFEEEGGVSSPNSTISTVSGKRSERIKREGIVPWNQPRGGWRPLEEEAEALQEPGRNPRGELQRAQYSQPESSKPHKSARDISYA</sequence>
<accession>A0AAN7M6Z6</accession>
<gene>
    <name evidence="3" type="ORF">SAY86_003935</name>
</gene>
<dbReference type="AlphaFoldDB" id="A0AAN7M6Z6"/>
<evidence type="ECO:0000313" key="4">
    <source>
        <dbReference type="Proteomes" id="UP001346149"/>
    </source>
</evidence>
<dbReference type="EMBL" id="JAXQNO010000001">
    <property type="protein sequence ID" value="KAK4804118.1"/>
    <property type="molecule type" value="Genomic_DNA"/>
</dbReference>
<dbReference type="Pfam" id="PF04618">
    <property type="entry name" value="HD-ZIP_N"/>
    <property type="match status" value="1"/>
</dbReference>
<feature type="compositionally biased region" description="Polar residues" evidence="1">
    <location>
        <begin position="15"/>
        <end position="26"/>
    </location>
</feature>
<evidence type="ECO:0000313" key="3">
    <source>
        <dbReference type="EMBL" id="KAK4804118.1"/>
    </source>
</evidence>
<evidence type="ECO:0000256" key="1">
    <source>
        <dbReference type="SAM" id="MobiDB-lite"/>
    </source>
</evidence>
<protein>
    <recommendedName>
        <fullName evidence="2">HD-ZIP protein N-terminal domain-containing protein</fullName>
    </recommendedName>
</protein>
<comment type="caution">
    <text evidence="3">The sequence shown here is derived from an EMBL/GenBank/DDBJ whole genome shotgun (WGS) entry which is preliminary data.</text>
</comment>
<dbReference type="InterPro" id="IPR006712">
    <property type="entry name" value="HD-ZIP_N"/>
</dbReference>
<organism evidence="3 4">
    <name type="scientific">Trapa natans</name>
    <name type="common">Water chestnut</name>
    <dbReference type="NCBI Taxonomy" id="22666"/>
    <lineage>
        <taxon>Eukaryota</taxon>
        <taxon>Viridiplantae</taxon>
        <taxon>Streptophyta</taxon>
        <taxon>Embryophyta</taxon>
        <taxon>Tracheophyta</taxon>
        <taxon>Spermatophyta</taxon>
        <taxon>Magnoliopsida</taxon>
        <taxon>eudicotyledons</taxon>
        <taxon>Gunneridae</taxon>
        <taxon>Pentapetalae</taxon>
        <taxon>rosids</taxon>
        <taxon>malvids</taxon>
        <taxon>Myrtales</taxon>
        <taxon>Lythraceae</taxon>
        <taxon>Trapa</taxon>
    </lineage>
</organism>